<dbReference type="OrthoDB" id="5624218at2"/>
<name>A0A323V0I9_9RHOO</name>
<evidence type="ECO:0000313" key="2">
    <source>
        <dbReference type="EMBL" id="PZA18359.1"/>
    </source>
</evidence>
<dbReference type="PIRSF" id="PIRSF028101">
    <property type="entry name" value="UCP028101"/>
    <property type="match status" value="1"/>
</dbReference>
<dbReference type="Pfam" id="PF07433">
    <property type="entry name" value="DUF1513"/>
    <property type="match status" value="1"/>
</dbReference>
<dbReference type="AlphaFoldDB" id="A0A323V0I9"/>
<feature type="chain" id="PRO_5016368218" evidence="1">
    <location>
        <begin position="23"/>
        <end position="350"/>
    </location>
</feature>
<dbReference type="Proteomes" id="UP000248259">
    <property type="component" value="Unassembled WGS sequence"/>
</dbReference>
<accession>A0A323V0I9</accession>
<keyword evidence="1" id="KW-0732">Signal</keyword>
<keyword evidence="3" id="KW-1185">Reference proteome</keyword>
<dbReference type="InterPro" id="IPR008311">
    <property type="entry name" value="UCP028101"/>
</dbReference>
<comment type="caution">
    <text evidence="2">The sequence shown here is derived from an EMBL/GenBank/DDBJ whole genome shotgun (WGS) entry which is preliminary data.</text>
</comment>
<organism evidence="2 3">
    <name type="scientific">Parazoarcus communis SWub3 = DSM 12120</name>
    <dbReference type="NCBI Taxonomy" id="1121029"/>
    <lineage>
        <taxon>Bacteria</taxon>
        <taxon>Pseudomonadati</taxon>
        <taxon>Pseudomonadota</taxon>
        <taxon>Betaproteobacteria</taxon>
        <taxon>Rhodocyclales</taxon>
        <taxon>Zoogloeaceae</taxon>
        <taxon>Parazoarcus</taxon>
    </lineage>
</organism>
<feature type="signal peptide" evidence="1">
    <location>
        <begin position="1"/>
        <end position="22"/>
    </location>
</feature>
<dbReference type="SUPFAM" id="SSF50969">
    <property type="entry name" value="YVTN repeat-like/Quinoprotein amine dehydrogenase"/>
    <property type="match status" value="1"/>
</dbReference>
<dbReference type="InterPro" id="IPR011044">
    <property type="entry name" value="Quino_amine_DH_bsu"/>
</dbReference>
<sequence>MLRRDFLGVIACASLASSRLSAAPTSPPPVLLAAAADAQGPLFTAMNGTLLRTPTRGHGMLPLPGNRELILMARRPGYWMWRIDWSNGQCLATTEAAPDRHFFGHAVLAPNGRTILTTENDLSTGRGLIGLYDSQTLQRLSEWSSHGIGPHELLWLIPGKVLAVANGGILTLPETGRLKLNLDRMEPSIVLLEMPSGRLLAEHVLPDRTLSLRHLARSADGSLGIAIQAESPDGTPVTDAPLLAILRENRLTLADAPAGLGGYGASIAALGDDFFVTALQGDTVVQWSSDGRLVREIGLRRPAGLATRSDHVLVSNELGTIARIDPDSGTLKVELEHPGLRWDNHLATAS</sequence>
<gene>
    <name evidence="2" type="ORF">DNK49_02190</name>
</gene>
<dbReference type="EMBL" id="QKOE01000001">
    <property type="protein sequence ID" value="PZA18359.1"/>
    <property type="molecule type" value="Genomic_DNA"/>
</dbReference>
<proteinExistence type="predicted"/>
<evidence type="ECO:0000313" key="3">
    <source>
        <dbReference type="Proteomes" id="UP000248259"/>
    </source>
</evidence>
<evidence type="ECO:0000256" key="1">
    <source>
        <dbReference type="SAM" id="SignalP"/>
    </source>
</evidence>
<protein>
    <submittedName>
        <fullName evidence="2">DUF1513 domain-containing protein</fullName>
    </submittedName>
</protein>
<dbReference type="RefSeq" id="WP_110522660.1">
    <property type="nucleotide sequence ID" value="NZ_QKOE01000001.1"/>
</dbReference>
<reference evidence="2 3" key="1">
    <citation type="submission" date="2018-06" db="EMBL/GenBank/DDBJ databases">
        <title>Azoarcus communis strain SWub3 genome.</title>
        <authorList>
            <person name="Zorraquino Salvo V."/>
            <person name="Toubiana D."/>
            <person name="Blumwald E."/>
        </authorList>
    </citation>
    <scope>NUCLEOTIDE SEQUENCE [LARGE SCALE GENOMIC DNA]</scope>
    <source>
        <strain evidence="2 3">SWub3</strain>
    </source>
</reference>